<dbReference type="SMART" id="SM00636">
    <property type="entry name" value="Glyco_18"/>
    <property type="match status" value="1"/>
</dbReference>
<feature type="domain" description="GH18" evidence="1">
    <location>
        <begin position="1"/>
        <end position="355"/>
    </location>
</feature>
<dbReference type="Proteomes" id="UP000297245">
    <property type="component" value="Unassembled WGS sequence"/>
</dbReference>
<evidence type="ECO:0000259" key="1">
    <source>
        <dbReference type="PROSITE" id="PS51910"/>
    </source>
</evidence>
<dbReference type="InterPro" id="IPR050314">
    <property type="entry name" value="Glycosyl_Hydrlase_18"/>
</dbReference>
<dbReference type="EMBL" id="ML179035">
    <property type="protein sequence ID" value="THV08424.1"/>
    <property type="molecule type" value="Genomic_DNA"/>
</dbReference>
<dbReference type="InterPro" id="IPR011583">
    <property type="entry name" value="Chitinase_II/V-like_cat"/>
</dbReference>
<dbReference type="Gene3D" id="3.20.20.80">
    <property type="entry name" value="Glycosidases"/>
    <property type="match status" value="1"/>
</dbReference>
<dbReference type="GO" id="GO:0004568">
    <property type="term" value="F:chitinase activity"/>
    <property type="evidence" value="ECO:0007669"/>
    <property type="project" value="TreeGrafter"/>
</dbReference>
<dbReference type="InterPro" id="IPR017853">
    <property type="entry name" value="GH"/>
</dbReference>
<dbReference type="SUPFAM" id="SSF51445">
    <property type="entry name" value="(Trans)glycosidases"/>
    <property type="match status" value="1"/>
</dbReference>
<dbReference type="GO" id="GO:0005576">
    <property type="term" value="C:extracellular region"/>
    <property type="evidence" value="ECO:0007669"/>
    <property type="project" value="TreeGrafter"/>
</dbReference>
<dbReference type="AlphaFoldDB" id="A0A4S8N0N0"/>
<dbReference type="InterPro" id="IPR029070">
    <property type="entry name" value="Chitinase_insertion_sf"/>
</dbReference>
<dbReference type="OrthoDB" id="73875at2759"/>
<name>A0A4S8N0N0_DENBC</name>
<protein>
    <submittedName>
        <fullName evidence="2">Glycoside hydrolase family 18 protein</fullName>
    </submittedName>
</protein>
<keyword evidence="2" id="KW-0378">Hydrolase</keyword>
<dbReference type="GO" id="GO:0005975">
    <property type="term" value="P:carbohydrate metabolic process"/>
    <property type="evidence" value="ECO:0007669"/>
    <property type="project" value="InterPro"/>
</dbReference>
<sequence>MVYYADWISETVPPDVIPYSRLDWIDFAFAVPTSEFQLTWDDSNAPLLLNQVVKYAHENGTKVKLSIGGWTGSRFFSLAVSTAENRRSFVDSITKLYQEHALDGVEIDWEYPGREGALGNQVDHKDSDNFLQFLQLLRISLPSDAKITAAVSPEPFADQSGQPMKECSEFAKVLDWVLLMNYDTFDDSSTFGPNAPLFDGCKNSTQQDANAVGAYNAWTRAGFPANKIVLGIPSYGYIHRSTSNKNTSSMTPAQSDDGQENGSVTVRNLVKQNIIDKSFQPLEGWTREWDSCSSTPFLRDLDGYQAVSYDDDVSLGMKAKFAREMGMLGTNMFELSGDTPDWILLDAVREGLGLRRT</sequence>
<dbReference type="InterPro" id="IPR001223">
    <property type="entry name" value="Glyco_hydro18_cat"/>
</dbReference>
<proteinExistence type="predicted"/>
<evidence type="ECO:0000313" key="3">
    <source>
        <dbReference type="Proteomes" id="UP000297245"/>
    </source>
</evidence>
<reference evidence="2 3" key="1">
    <citation type="journal article" date="2019" name="Nat. Ecol. Evol.">
        <title>Megaphylogeny resolves global patterns of mushroom evolution.</title>
        <authorList>
            <person name="Varga T."/>
            <person name="Krizsan K."/>
            <person name="Foldi C."/>
            <person name="Dima B."/>
            <person name="Sanchez-Garcia M."/>
            <person name="Sanchez-Ramirez S."/>
            <person name="Szollosi G.J."/>
            <person name="Szarkandi J.G."/>
            <person name="Papp V."/>
            <person name="Albert L."/>
            <person name="Andreopoulos W."/>
            <person name="Angelini C."/>
            <person name="Antonin V."/>
            <person name="Barry K.W."/>
            <person name="Bougher N.L."/>
            <person name="Buchanan P."/>
            <person name="Buyck B."/>
            <person name="Bense V."/>
            <person name="Catcheside P."/>
            <person name="Chovatia M."/>
            <person name="Cooper J."/>
            <person name="Damon W."/>
            <person name="Desjardin D."/>
            <person name="Finy P."/>
            <person name="Geml J."/>
            <person name="Haridas S."/>
            <person name="Hughes K."/>
            <person name="Justo A."/>
            <person name="Karasinski D."/>
            <person name="Kautmanova I."/>
            <person name="Kiss B."/>
            <person name="Kocsube S."/>
            <person name="Kotiranta H."/>
            <person name="LaButti K.M."/>
            <person name="Lechner B.E."/>
            <person name="Liimatainen K."/>
            <person name="Lipzen A."/>
            <person name="Lukacs Z."/>
            <person name="Mihaltcheva S."/>
            <person name="Morgado L.N."/>
            <person name="Niskanen T."/>
            <person name="Noordeloos M.E."/>
            <person name="Ohm R.A."/>
            <person name="Ortiz-Santana B."/>
            <person name="Ovrebo C."/>
            <person name="Racz N."/>
            <person name="Riley R."/>
            <person name="Savchenko A."/>
            <person name="Shiryaev A."/>
            <person name="Soop K."/>
            <person name="Spirin V."/>
            <person name="Szebenyi C."/>
            <person name="Tomsovsky M."/>
            <person name="Tulloss R.E."/>
            <person name="Uehling J."/>
            <person name="Grigoriev I.V."/>
            <person name="Vagvolgyi C."/>
            <person name="Papp T."/>
            <person name="Martin F.M."/>
            <person name="Miettinen O."/>
            <person name="Hibbett D.S."/>
            <person name="Nagy L.G."/>
        </authorList>
    </citation>
    <scope>NUCLEOTIDE SEQUENCE [LARGE SCALE GENOMIC DNA]</scope>
    <source>
        <strain evidence="2 3">CBS 962.96</strain>
    </source>
</reference>
<accession>A0A4S8N0N0</accession>
<dbReference type="Pfam" id="PF00704">
    <property type="entry name" value="Glyco_hydro_18"/>
    <property type="match status" value="1"/>
</dbReference>
<gene>
    <name evidence="2" type="ORF">K435DRAFT_641723</name>
</gene>
<dbReference type="GO" id="GO:0006032">
    <property type="term" value="P:chitin catabolic process"/>
    <property type="evidence" value="ECO:0007669"/>
    <property type="project" value="TreeGrafter"/>
</dbReference>
<dbReference type="PROSITE" id="PS51910">
    <property type="entry name" value="GH18_2"/>
    <property type="match status" value="1"/>
</dbReference>
<dbReference type="Gene3D" id="3.10.50.10">
    <property type="match status" value="1"/>
</dbReference>
<keyword evidence="3" id="KW-1185">Reference proteome</keyword>
<dbReference type="PANTHER" id="PTHR11177">
    <property type="entry name" value="CHITINASE"/>
    <property type="match status" value="1"/>
</dbReference>
<evidence type="ECO:0000313" key="2">
    <source>
        <dbReference type="EMBL" id="THV08424.1"/>
    </source>
</evidence>
<organism evidence="2 3">
    <name type="scientific">Dendrothele bispora (strain CBS 962.96)</name>
    <dbReference type="NCBI Taxonomy" id="1314807"/>
    <lineage>
        <taxon>Eukaryota</taxon>
        <taxon>Fungi</taxon>
        <taxon>Dikarya</taxon>
        <taxon>Basidiomycota</taxon>
        <taxon>Agaricomycotina</taxon>
        <taxon>Agaricomycetes</taxon>
        <taxon>Agaricomycetidae</taxon>
        <taxon>Agaricales</taxon>
        <taxon>Agaricales incertae sedis</taxon>
        <taxon>Dendrothele</taxon>
    </lineage>
</organism>
<dbReference type="PANTHER" id="PTHR11177:SF317">
    <property type="entry name" value="CHITINASE 12-RELATED"/>
    <property type="match status" value="1"/>
</dbReference>
<dbReference type="GO" id="GO:0008061">
    <property type="term" value="F:chitin binding"/>
    <property type="evidence" value="ECO:0007669"/>
    <property type="project" value="InterPro"/>
</dbReference>